<evidence type="ECO:0000256" key="1">
    <source>
        <dbReference type="SAM" id="MobiDB-lite"/>
    </source>
</evidence>
<evidence type="ECO:0000313" key="3">
    <source>
        <dbReference type="Proteomes" id="UP001141327"/>
    </source>
</evidence>
<comment type="caution">
    <text evidence="2">The sequence shown here is derived from an EMBL/GenBank/DDBJ whole genome shotgun (WGS) entry which is preliminary data.</text>
</comment>
<protein>
    <recommendedName>
        <fullName evidence="4">F-box domain-containing protein</fullName>
    </recommendedName>
</protein>
<gene>
    <name evidence="2" type="ORF">PAPYR_6050</name>
</gene>
<accession>A0ABQ8UG41</accession>
<feature type="region of interest" description="Disordered" evidence="1">
    <location>
        <begin position="1"/>
        <end position="25"/>
    </location>
</feature>
<sequence>MSGFGGGATARNLQELLPTNESDPDRGIAYNMRGLPFHGGNCHFQRQRQRARDAESSLMMPFSLKQKMKMRRRNQKKPNTVQMLPPPAPVAQGGDPSLLIRLPSELLLTIMEASSPSLETYLQMLSLCRATRTAIRGTPRELSFFLCDDDDDNNGAYEGDVTDPLMAQVIAPSPDALAALVGPCKGLVKLILPRGNVMLLGRSPANAPWVSEAFEGHSRLAVLCVPSAGAYMPFLPGILGLLPGLEELHLGGPDQITIMTRHSIRGWGALHSKADDLLPVLGRFRPPLRVLRYSGLPLRNAAPNLGPIASSLTDLHTLGEPEPASGSFMASLTSVQRLSLDGYPAAFLRPIASRLTQLRLLNCGGISEDLADVGLCRLESVQLSLRCDSAGEVATLGRLLGANRGTLRTVTLDAVAAARPRGVGPISLAGLFDPLNGLPHLDDLTVILTEEYRLDDTLPDPDAVLGCLTPGLLDQLAHLSVHLRYDKPEFNNRCPTAPIRIAARRLRTLCFNAGYMILSSTILELACPCLEALALPEYVKRYKQAFLGGLVMDCPQLRSIEGFPGEPCQCQATVMPHLARLRVLRGTASLGALLPLLDLAPGLRDLSPTIAVTQAAHLARLLASDTLTRLSLSANRDVVGRILRLPAQLARLEMRLSTHPNELVVDAPGLRSLSLRTGDDWQRSGLRLALRCPALLALKLDVPGLTSLGLADPGGPVPPLVHLILHVEPHSRYISDIREMEEATEDEPFMEDVAGTLELLGARLRCLCLRGTFPAWPQLAAALGRLPRLAELTLWLLTAPGDLVLACPALQRLTLSATRFRSVVFDCPRLEVLVMGIVLKHLERFEPAGGHTPPNLCVHMQPHLAVRFPWLASVPGFDRGWYRAFESGARTTKVVKGWLAEPMSGFGDGANREESQRIASDQRVGS</sequence>
<evidence type="ECO:0008006" key="4">
    <source>
        <dbReference type="Google" id="ProtNLM"/>
    </source>
</evidence>
<feature type="region of interest" description="Disordered" evidence="1">
    <location>
        <begin position="906"/>
        <end position="926"/>
    </location>
</feature>
<dbReference type="Gene3D" id="3.80.10.10">
    <property type="entry name" value="Ribonuclease Inhibitor"/>
    <property type="match status" value="2"/>
</dbReference>
<name>A0ABQ8UG41_9EUKA</name>
<feature type="compositionally biased region" description="Polar residues" evidence="1">
    <location>
        <begin position="917"/>
        <end position="926"/>
    </location>
</feature>
<dbReference type="Proteomes" id="UP001141327">
    <property type="component" value="Unassembled WGS sequence"/>
</dbReference>
<organism evidence="2 3">
    <name type="scientific">Paratrimastix pyriformis</name>
    <dbReference type="NCBI Taxonomy" id="342808"/>
    <lineage>
        <taxon>Eukaryota</taxon>
        <taxon>Metamonada</taxon>
        <taxon>Preaxostyla</taxon>
        <taxon>Paratrimastigidae</taxon>
        <taxon>Paratrimastix</taxon>
    </lineage>
</organism>
<evidence type="ECO:0000313" key="2">
    <source>
        <dbReference type="EMBL" id="KAJ4458232.1"/>
    </source>
</evidence>
<keyword evidence="3" id="KW-1185">Reference proteome</keyword>
<dbReference type="InterPro" id="IPR032675">
    <property type="entry name" value="LRR_dom_sf"/>
</dbReference>
<proteinExistence type="predicted"/>
<dbReference type="EMBL" id="JAPMOS010000032">
    <property type="protein sequence ID" value="KAJ4458232.1"/>
    <property type="molecule type" value="Genomic_DNA"/>
</dbReference>
<reference evidence="2" key="1">
    <citation type="journal article" date="2022" name="bioRxiv">
        <title>Genomics of Preaxostyla Flagellates Illuminates Evolutionary Transitions and the Path Towards Mitochondrial Loss.</title>
        <authorList>
            <person name="Novak L.V.F."/>
            <person name="Treitli S.C."/>
            <person name="Pyrih J."/>
            <person name="Halakuc P."/>
            <person name="Pipaliya S.V."/>
            <person name="Vacek V."/>
            <person name="Brzon O."/>
            <person name="Soukal P."/>
            <person name="Eme L."/>
            <person name="Dacks J.B."/>
            <person name="Karnkowska A."/>
            <person name="Elias M."/>
            <person name="Hampl V."/>
        </authorList>
    </citation>
    <scope>NUCLEOTIDE SEQUENCE</scope>
    <source>
        <strain evidence="2">RCP-MX</strain>
    </source>
</reference>